<sequence length="143" mass="16126">MQGNGIGKDSILKVVKPLYGVPEAGNHWFTTYHAHHTKELKMNQSTYDPCLLWSNTRDYFGIVGLQTDDTLFLADTAFATAEQEHLEKAHFLAKEREQLTTNQPIKFNGCVIQLSQEGSIILTQERQCKNLNTVDPMKAISTT</sequence>
<dbReference type="AlphaFoldDB" id="A0A232LSV2"/>
<evidence type="ECO:0000313" key="2">
    <source>
        <dbReference type="Proteomes" id="UP000243515"/>
    </source>
</evidence>
<keyword evidence="2" id="KW-1185">Reference proteome</keyword>
<proteinExistence type="predicted"/>
<organism evidence="1 2">
    <name type="scientific">Elaphomyces granulatus</name>
    <dbReference type="NCBI Taxonomy" id="519963"/>
    <lineage>
        <taxon>Eukaryota</taxon>
        <taxon>Fungi</taxon>
        <taxon>Dikarya</taxon>
        <taxon>Ascomycota</taxon>
        <taxon>Pezizomycotina</taxon>
        <taxon>Eurotiomycetes</taxon>
        <taxon>Eurotiomycetidae</taxon>
        <taxon>Eurotiales</taxon>
        <taxon>Elaphomycetaceae</taxon>
        <taxon>Elaphomyces</taxon>
    </lineage>
</organism>
<protein>
    <recommendedName>
        <fullName evidence="3">Reverse transcriptase Ty1/copia-type domain-containing protein</fullName>
    </recommendedName>
</protein>
<gene>
    <name evidence="1" type="ORF">Egran_05337</name>
</gene>
<reference evidence="1 2" key="1">
    <citation type="journal article" date="2015" name="Environ. Microbiol.">
        <title>Metagenome sequence of Elaphomyces granulatus from sporocarp tissue reveals Ascomycota ectomycorrhizal fingerprints of genome expansion and a Proteobacteria-rich microbiome.</title>
        <authorList>
            <person name="Quandt C.A."/>
            <person name="Kohler A."/>
            <person name="Hesse C.N."/>
            <person name="Sharpton T.J."/>
            <person name="Martin F."/>
            <person name="Spatafora J.W."/>
        </authorList>
    </citation>
    <scope>NUCLEOTIDE SEQUENCE [LARGE SCALE GENOMIC DNA]</scope>
    <source>
        <strain evidence="1 2">OSC145934</strain>
    </source>
</reference>
<dbReference type="Proteomes" id="UP000243515">
    <property type="component" value="Unassembled WGS sequence"/>
</dbReference>
<dbReference type="OrthoDB" id="5150797at2759"/>
<name>A0A232LSV2_9EURO</name>
<feature type="non-terminal residue" evidence="1">
    <location>
        <position position="143"/>
    </location>
</feature>
<accession>A0A232LSV2</accession>
<comment type="caution">
    <text evidence="1">The sequence shown here is derived from an EMBL/GenBank/DDBJ whole genome shotgun (WGS) entry which is preliminary data.</text>
</comment>
<evidence type="ECO:0000313" key="1">
    <source>
        <dbReference type="EMBL" id="OXV06897.1"/>
    </source>
</evidence>
<dbReference type="EMBL" id="NPHW01005309">
    <property type="protein sequence ID" value="OXV06897.1"/>
    <property type="molecule type" value="Genomic_DNA"/>
</dbReference>
<evidence type="ECO:0008006" key="3">
    <source>
        <dbReference type="Google" id="ProtNLM"/>
    </source>
</evidence>